<dbReference type="InParanoid" id="A0A177BVR9"/>
<evidence type="ECO:0000313" key="1">
    <source>
        <dbReference type="EMBL" id="OAF98647.1"/>
    </source>
</evidence>
<dbReference type="InterPro" id="IPR036874">
    <property type="entry name" value="Carbonic_anhydrase_sf"/>
</dbReference>
<gene>
    <name evidence="1" type="ORF">CC84DRAFT_1182045</name>
</gene>
<dbReference type="SUPFAM" id="SSF53056">
    <property type="entry name" value="beta-carbonic anhydrase, cab"/>
    <property type="match status" value="1"/>
</dbReference>
<evidence type="ECO:0000313" key="2">
    <source>
        <dbReference type="Proteomes" id="UP000077069"/>
    </source>
</evidence>
<dbReference type="Proteomes" id="UP000077069">
    <property type="component" value="Unassembled WGS sequence"/>
</dbReference>
<dbReference type="Gene3D" id="3.40.1050.10">
    <property type="entry name" value="Carbonic anhydrase"/>
    <property type="match status" value="1"/>
</dbReference>
<dbReference type="GO" id="GO:0004089">
    <property type="term" value="F:carbonate dehydratase activity"/>
    <property type="evidence" value="ECO:0007669"/>
    <property type="project" value="InterPro"/>
</dbReference>
<name>A0A177BVR9_9PLEO</name>
<accession>A0A177BVR9</accession>
<proteinExistence type="predicted"/>
<sequence>MPSGTLVIIHMCTRSVTDKAVACSEPETRVEPSKYFNLTASGNTRVIKTAGGRAGNCINELHTIDQASSIGMIVVLQHSECVWAPGDIEANVRSDIGTLKNSPYVRKGIPIIGYALNAATGQLKEVNIRRSTQDEAARQQVLQEFQDFAPFWG</sequence>
<dbReference type="GeneID" id="28764079"/>
<dbReference type="RefSeq" id="XP_018029013.1">
    <property type="nucleotide sequence ID" value="XM_018180593.1"/>
</dbReference>
<protein>
    <submittedName>
        <fullName evidence="1">Uncharacterized protein</fullName>
    </submittedName>
</protein>
<keyword evidence="2" id="KW-1185">Reference proteome</keyword>
<dbReference type="GO" id="GO:0008270">
    <property type="term" value="F:zinc ion binding"/>
    <property type="evidence" value="ECO:0007669"/>
    <property type="project" value="InterPro"/>
</dbReference>
<organism evidence="1 2">
    <name type="scientific">Paraphaeosphaeria sporulosa</name>
    <dbReference type="NCBI Taxonomy" id="1460663"/>
    <lineage>
        <taxon>Eukaryota</taxon>
        <taxon>Fungi</taxon>
        <taxon>Dikarya</taxon>
        <taxon>Ascomycota</taxon>
        <taxon>Pezizomycotina</taxon>
        <taxon>Dothideomycetes</taxon>
        <taxon>Pleosporomycetidae</taxon>
        <taxon>Pleosporales</taxon>
        <taxon>Massarineae</taxon>
        <taxon>Didymosphaeriaceae</taxon>
        <taxon>Paraphaeosphaeria</taxon>
    </lineage>
</organism>
<dbReference type="AlphaFoldDB" id="A0A177BVR9"/>
<dbReference type="OrthoDB" id="10248475at2759"/>
<reference evidence="1 2" key="1">
    <citation type="submission" date="2016-05" db="EMBL/GenBank/DDBJ databases">
        <title>Comparative analysis of secretome profiles of manganese(II)-oxidizing ascomycete fungi.</title>
        <authorList>
            <consortium name="DOE Joint Genome Institute"/>
            <person name="Zeiner C.A."/>
            <person name="Purvine S.O."/>
            <person name="Zink E.M."/>
            <person name="Wu S."/>
            <person name="Pasa-Tolic L."/>
            <person name="Chaput D.L."/>
            <person name="Haridas S."/>
            <person name="Grigoriev I.V."/>
            <person name="Santelli C.M."/>
            <person name="Hansel C.M."/>
        </authorList>
    </citation>
    <scope>NUCLEOTIDE SEQUENCE [LARGE SCALE GENOMIC DNA]</scope>
    <source>
        <strain evidence="1 2">AP3s5-JAC2a</strain>
    </source>
</reference>
<dbReference type="EMBL" id="KV441565">
    <property type="protein sequence ID" value="OAF98647.1"/>
    <property type="molecule type" value="Genomic_DNA"/>
</dbReference>